<dbReference type="InterPro" id="IPR038765">
    <property type="entry name" value="Papain-like_cys_pep_sf"/>
</dbReference>
<dbReference type="Gene3D" id="3.90.1720.10">
    <property type="entry name" value="endopeptidase domain like (from Nostoc punctiforme)"/>
    <property type="match status" value="1"/>
</dbReference>
<feature type="chain" id="PRO_5018243211" description="Hydrolase Nlp/P60" evidence="6">
    <location>
        <begin position="33"/>
        <end position="443"/>
    </location>
</feature>
<dbReference type="Pfam" id="PF08239">
    <property type="entry name" value="SH3_3"/>
    <property type="match status" value="1"/>
</dbReference>
<proteinExistence type="inferred from homology"/>
<evidence type="ECO:0000259" key="8">
    <source>
        <dbReference type="PROSITE" id="PS51781"/>
    </source>
</evidence>
<evidence type="ECO:0000256" key="3">
    <source>
        <dbReference type="ARBA" id="ARBA00022737"/>
    </source>
</evidence>
<name>A0A3P7RXZ4_9FIRM</name>
<evidence type="ECO:0000256" key="1">
    <source>
        <dbReference type="ARBA" id="ARBA00007074"/>
    </source>
</evidence>
<accession>A0A3P7RXZ4</accession>
<dbReference type="InterPro" id="IPR051202">
    <property type="entry name" value="Peptidase_C40"/>
</dbReference>
<dbReference type="Gene3D" id="2.30.30.40">
    <property type="entry name" value="SH3 Domains"/>
    <property type="match status" value="1"/>
</dbReference>
<evidence type="ECO:0000313" key="10">
    <source>
        <dbReference type="EMBL" id="VDN47442.1"/>
    </source>
</evidence>
<protein>
    <recommendedName>
        <fullName evidence="12">Hydrolase Nlp/P60</fullName>
    </recommendedName>
</protein>
<evidence type="ECO:0000259" key="7">
    <source>
        <dbReference type="PROSITE" id="PS51272"/>
    </source>
</evidence>
<organism evidence="10 11">
    <name type="scientific">Petrocella atlantisensis</name>
    <dbReference type="NCBI Taxonomy" id="2173034"/>
    <lineage>
        <taxon>Bacteria</taxon>
        <taxon>Bacillati</taxon>
        <taxon>Bacillota</taxon>
        <taxon>Clostridia</taxon>
        <taxon>Lachnospirales</taxon>
        <taxon>Vallitaleaceae</taxon>
        <taxon>Petrocella</taxon>
    </lineage>
</organism>
<dbReference type="PROSITE" id="PS51935">
    <property type="entry name" value="NLPC_P60"/>
    <property type="match status" value="1"/>
</dbReference>
<feature type="domain" description="SLH" evidence="7">
    <location>
        <begin position="156"/>
        <end position="219"/>
    </location>
</feature>
<keyword evidence="3" id="KW-0677">Repeat</keyword>
<sequence>MFGTPIKKHCVRALGICTLVTLGLSVGMRAQAATPSSWATQEIESAVEINLVTDTLAQDYQKKLTREAYVELLVKTYEASTNSIIDIEAVKNPFEDTNKAFILKAFEAGIASGITEKTFVPEALVTREQMVVMMVRMIEKIEDENKVEILTPSKSTPEFNDQQAISSWATKSINLAVANTIVSGTGDENINPDGYSTSEQAIIMNYRVFERMMDEDLLEDAWQERLENYEEDDTITLETAAAKIALAPPMQLKAIVTASILNLRSEPDLTNPNNIIGKLSSNEEVTIVGEIDAWYQVKSSGQITGYVHKDYIHKYDPNQPVNDVRNQIVAYAKNFIGTRYRYGGTSLTGGVDCSGYTSQIFAKFGYALDRSSRGQGKNGKAVTRNQLLPGDLVVYGYGGSISHVAIFIGDGQIIHATSSYGVRITALDGYMREPIIGYRSVIN</sequence>
<dbReference type="SMART" id="SM00287">
    <property type="entry name" value="SH3b"/>
    <property type="match status" value="1"/>
</dbReference>
<evidence type="ECO:0000256" key="5">
    <source>
        <dbReference type="ARBA" id="ARBA00022807"/>
    </source>
</evidence>
<evidence type="ECO:0000256" key="6">
    <source>
        <dbReference type="SAM" id="SignalP"/>
    </source>
</evidence>
<keyword evidence="5" id="KW-0788">Thiol protease</keyword>
<dbReference type="GO" id="GO:0008234">
    <property type="term" value="F:cysteine-type peptidase activity"/>
    <property type="evidence" value="ECO:0007669"/>
    <property type="project" value="UniProtKB-KW"/>
</dbReference>
<dbReference type="Proteomes" id="UP000279029">
    <property type="component" value="Chromosome"/>
</dbReference>
<evidence type="ECO:0008006" key="12">
    <source>
        <dbReference type="Google" id="ProtNLM"/>
    </source>
</evidence>
<feature type="domain" description="NlpC/P60" evidence="9">
    <location>
        <begin position="322"/>
        <end position="442"/>
    </location>
</feature>
<dbReference type="PANTHER" id="PTHR47053">
    <property type="entry name" value="MUREIN DD-ENDOPEPTIDASE MEPH-RELATED"/>
    <property type="match status" value="1"/>
</dbReference>
<evidence type="ECO:0000256" key="2">
    <source>
        <dbReference type="ARBA" id="ARBA00022670"/>
    </source>
</evidence>
<keyword evidence="6" id="KW-0732">Signal</keyword>
<dbReference type="AlphaFoldDB" id="A0A3P7RXZ4"/>
<feature type="domain" description="SH3b" evidence="8">
    <location>
        <begin position="251"/>
        <end position="316"/>
    </location>
</feature>
<dbReference type="Pfam" id="PF00395">
    <property type="entry name" value="SLH"/>
    <property type="match status" value="2"/>
</dbReference>
<feature type="domain" description="SLH" evidence="7">
    <location>
        <begin position="85"/>
        <end position="148"/>
    </location>
</feature>
<evidence type="ECO:0000313" key="11">
    <source>
        <dbReference type="Proteomes" id="UP000279029"/>
    </source>
</evidence>
<dbReference type="OrthoDB" id="9808890at2"/>
<keyword evidence="2" id="KW-0645">Protease</keyword>
<keyword evidence="11" id="KW-1185">Reference proteome</keyword>
<dbReference type="InterPro" id="IPR000064">
    <property type="entry name" value="NLP_P60_dom"/>
</dbReference>
<evidence type="ECO:0000256" key="4">
    <source>
        <dbReference type="ARBA" id="ARBA00022801"/>
    </source>
</evidence>
<dbReference type="InterPro" id="IPR001119">
    <property type="entry name" value="SLH_dom"/>
</dbReference>
<feature type="signal peptide" evidence="6">
    <location>
        <begin position="1"/>
        <end position="32"/>
    </location>
</feature>
<dbReference type="InterPro" id="IPR003646">
    <property type="entry name" value="SH3-like_bac-type"/>
</dbReference>
<dbReference type="PANTHER" id="PTHR47053:SF1">
    <property type="entry name" value="MUREIN DD-ENDOPEPTIDASE MEPH-RELATED"/>
    <property type="match status" value="1"/>
</dbReference>
<evidence type="ECO:0000259" key="9">
    <source>
        <dbReference type="PROSITE" id="PS51935"/>
    </source>
</evidence>
<dbReference type="RefSeq" id="WP_125136754.1">
    <property type="nucleotide sequence ID" value="NZ_LR130778.1"/>
</dbReference>
<dbReference type="PROSITE" id="PS51272">
    <property type="entry name" value="SLH"/>
    <property type="match status" value="2"/>
</dbReference>
<comment type="similarity">
    <text evidence="1">Belongs to the peptidase C40 family.</text>
</comment>
<dbReference type="PROSITE" id="PS51781">
    <property type="entry name" value="SH3B"/>
    <property type="match status" value="1"/>
</dbReference>
<dbReference type="Pfam" id="PF00877">
    <property type="entry name" value="NLPC_P60"/>
    <property type="match status" value="1"/>
</dbReference>
<dbReference type="EMBL" id="LR130778">
    <property type="protein sequence ID" value="VDN47442.1"/>
    <property type="molecule type" value="Genomic_DNA"/>
</dbReference>
<dbReference type="GO" id="GO:0006508">
    <property type="term" value="P:proteolysis"/>
    <property type="evidence" value="ECO:0007669"/>
    <property type="project" value="UniProtKB-KW"/>
</dbReference>
<dbReference type="SUPFAM" id="SSF54001">
    <property type="entry name" value="Cysteine proteinases"/>
    <property type="match status" value="1"/>
</dbReference>
<reference evidence="10 11" key="1">
    <citation type="submission" date="2018-09" db="EMBL/GenBank/DDBJ databases">
        <authorList>
            <person name="Postec A."/>
        </authorList>
    </citation>
    <scope>NUCLEOTIDE SEQUENCE [LARGE SCALE GENOMIC DNA]</scope>
    <source>
        <strain evidence="10">70B-A</strain>
    </source>
</reference>
<keyword evidence="4" id="KW-0378">Hydrolase</keyword>
<dbReference type="KEGG" id="cbar:PATL70BA_1557"/>
<gene>
    <name evidence="10" type="ORF">PATL70BA_1557</name>
</gene>